<name>A0A0M2NM01_9FIRM</name>
<dbReference type="InterPro" id="IPR036640">
    <property type="entry name" value="ABC1_TM_sf"/>
</dbReference>
<dbReference type="InterPro" id="IPR039421">
    <property type="entry name" value="Type_1_exporter"/>
</dbReference>
<dbReference type="PANTHER" id="PTHR43394">
    <property type="entry name" value="ATP-DEPENDENT PERMEASE MDL1, MITOCHONDRIAL"/>
    <property type="match status" value="1"/>
</dbReference>
<organism evidence="12 13">
    <name type="scientific">Christensenella hongkongensis</name>
    <dbReference type="NCBI Taxonomy" id="270498"/>
    <lineage>
        <taxon>Bacteria</taxon>
        <taxon>Bacillati</taxon>
        <taxon>Bacillota</taxon>
        <taxon>Clostridia</taxon>
        <taxon>Christensenellales</taxon>
        <taxon>Christensenellaceae</taxon>
        <taxon>Christensenella</taxon>
    </lineage>
</organism>
<feature type="transmembrane region" description="Helical" evidence="9">
    <location>
        <begin position="25"/>
        <end position="44"/>
    </location>
</feature>
<dbReference type="STRING" id="270498.CHK_0513"/>
<dbReference type="PANTHER" id="PTHR43394:SF1">
    <property type="entry name" value="ATP-BINDING CASSETTE SUB-FAMILY B MEMBER 10, MITOCHONDRIAL"/>
    <property type="match status" value="1"/>
</dbReference>
<evidence type="ECO:0000256" key="5">
    <source>
        <dbReference type="ARBA" id="ARBA00022741"/>
    </source>
</evidence>
<evidence type="ECO:0000256" key="6">
    <source>
        <dbReference type="ARBA" id="ARBA00022840"/>
    </source>
</evidence>
<evidence type="ECO:0000256" key="9">
    <source>
        <dbReference type="SAM" id="Phobius"/>
    </source>
</evidence>
<dbReference type="Pfam" id="PF00664">
    <property type="entry name" value="ABC_membrane"/>
    <property type="match status" value="1"/>
</dbReference>
<keyword evidence="13" id="KW-1185">Reference proteome</keyword>
<dbReference type="PATRIC" id="fig|270498.16.peg.1446"/>
<dbReference type="Proteomes" id="UP000034076">
    <property type="component" value="Unassembled WGS sequence"/>
</dbReference>
<dbReference type="SMART" id="SM00382">
    <property type="entry name" value="AAA"/>
    <property type="match status" value="1"/>
</dbReference>
<evidence type="ECO:0000256" key="4">
    <source>
        <dbReference type="ARBA" id="ARBA00022692"/>
    </source>
</evidence>
<evidence type="ECO:0000256" key="3">
    <source>
        <dbReference type="ARBA" id="ARBA00022475"/>
    </source>
</evidence>
<dbReference type="GO" id="GO:0015421">
    <property type="term" value="F:ABC-type oligopeptide transporter activity"/>
    <property type="evidence" value="ECO:0007669"/>
    <property type="project" value="TreeGrafter"/>
</dbReference>
<comment type="caution">
    <text evidence="12">The sequence shown here is derived from an EMBL/GenBank/DDBJ whole genome shotgun (WGS) entry which is preliminary data.</text>
</comment>
<dbReference type="InterPro" id="IPR003593">
    <property type="entry name" value="AAA+_ATPase"/>
</dbReference>
<evidence type="ECO:0000259" key="11">
    <source>
        <dbReference type="PROSITE" id="PS50929"/>
    </source>
</evidence>
<dbReference type="InterPro" id="IPR003439">
    <property type="entry name" value="ABC_transporter-like_ATP-bd"/>
</dbReference>
<gene>
    <name evidence="12" type="ORF">CHK_0513</name>
</gene>
<dbReference type="InterPro" id="IPR017871">
    <property type="entry name" value="ABC_transporter-like_CS"/>
</dbReference>
<feature type="domain" description="ABC transmembrane type-1" evidence="11">
    <location>
        <begin position="28"/>
        <end position="310"/>
    </location>
</feature>
<dbReference type="InterPro" id="IPR027417">
    <property type="entry name" value="P-loop_NTPase"/>
</dbReference>
<keyword evidence="8 9" id="KW-0472">Membrane</keyword>
<evidence type="ECO:0000256" key="2">
    <source>
        <dbReference type="ARBA" id="ARBA00022448"/>
    </source>
</evidence>
<feature type="transmembrane region" description="Helical" evidence="9">
    <location>
        <begin position="64"/>
        <end position="88"/>
    </location>
</feature>
<keyword evidence="6 12" id="KW-0067">ATP-binding</keyword>
<protein>
    <submittedName>
        <fullName evidence="12">Lipid A export ATP-binding/permease protein MsbA</fullName>
    </submittedName>
</protein>
<keyword evidence="2" id="KW-0813">Transport</keyword>
<dbReference type="GO" id="GO:0005524">
    <property type="term" value="F:ATP binding"/>
    <property type="evidence" value="ECO:0007669"/>
    <property type="project" value="UniProtKB-KW"/>
</dbReference>
<dbReference type="Gene3D" id="1.20.1560.10">
    <property type="entry name" value="ABC transporter type 1, transmembrane domain"/>
    <property type="match status" value="1"/>
</dbReference>
<evidence type="ECO:0000256" key="7">
    <source>
        <dbReference type="ARBA" id="ARBA00022989"/>
    </source>
</evidence>
<proteinExistence type="predicted"/>
<evidence type="ECO:0000313" key="13">
    <source>
        <dbReference type="Proteomes" id="UP000034076"/>
    </source>
</evidence>
<dbReference type="Gene3D" id="3.40.50.300">
    <property type="entry name" value="P-loop containing nucleotide triphosphate hydrolases"/>
    <property type="match status" value="1"/>
</dbReference>
<comment type="subcellular location">
    <subcellularLocation>
        <location evidence="1">Cell membrane</location>
        <topology evidence="1">Multi-pass membrane protein</topology>
    </subcellularLocation>
</comment>
<evidence type="ECO:0000256" key="8">
    <source>
        <dbReference type="ARBA" id="ARBA00023136"/>
    </source>
</evidence>
<evidence type="ECO:0000259" key="10">
    <source>
        <dbReference type="PROSITE" id="PS50893"/>
    </source>
</evidence>
<dbReference type="GO" id="GO:0016887">
    <property type="term" value="F:ATP hydrolysis activity"/>
    <property type="evidence" value="ECO:0007669"/>
    <property type="project" value="InterPro"/>
</dbReference>
<dbReference type="AlphaFoldDB" id="A0A0M2NM01"/>
<keyword evidence="7 9" id="KW-1133">Transmembrane helix</keyword>
<keyword evidence="3" id="KW-1003">Cell membrane</keyword>
<dbReference type="Pfam" id="PF00005">
    <property type="entry name" value="ABC_tran"/>
    <property type="match status" value="1"/>
</dbReference>
<dbReference type="PROSITE" id="PS50929">
    <property type="entry name" value="ABC_TM1F"/>
    <property type="match status" value="1"/>
</dbReference>
<accession>A0A0M2NM01</accession>
<keyword evidence="4 9" id="KW-0812">Transmembrane</keyword>
<reference evidence="12 13" key="1">
    <citation type="submission" date="2015-04" db="EMBL/GenBank/DDBJ databases">
        <title>Draft genome sequence of bacteremic isolate Catabacter hongkongensis type strain HKU16T.</title>
        <authorList>
            <person name="Lau S.K."/>
            <person name="Teng J.L."/>
            <person name="Huang Y."/>
            <person name="Curreem S.O."/>
            <person name="Tsui S.K."/>
            <person name="Woo P.C."/>
        </authorList>
    </citation>
    <scope>NUCLEOTIDE SEQUENCE [LARGE SCALE GENOMIC DNA]</scope>
    <source>
        <strain evidence="12 13">HKU16</strain>
    </source>
</reference>
<dbReference type="FunFam" id="3.40.50.300:FF:000854">
    <property type="entry name" value="Multidrug ABC transporter ATP-binding protein"/>
    <property type="match status" value="1"/>
</dbReference>
<dbReference type="SUPFAM" id="SSF52540">
    <property type="entry name" value="P-loop containing nucleoside triphosphate hydrolases"/>
    <property type="match status" value="1"/>
</dbReference>
<dbReference type="InterPro" id="IPR011527">
    <property type="entry name" value="ABC1_TM_dom"/>
</dbReference>
<feature type="transmembrane region" description="Helical" evidence="9">
    <location>
        <begin position="145"/>
        <end position="164"/>
    </location>
</feature>
<keyword evidence="5" id="KW-0547">Nucleotide-binding</keyword>
<evidence type="ECO:0000313" key="12">
    <source>
        <dbReference type="EMBL" id="KKI51996.1"/>
    </source>
</evidence>
<evidence type="ECO:0000256" key="1">
    <source>
        <dbReference type="ARBA" id="ARBA00004651"/>
    </source>
</evidence>
<feature type="transmembrane region" description="Helical" evidence="9">
    <location>
        <begin position="283"/>
        <end position="308"/>
    </location>
</feature>
<feature type="domain" description="ABC transporter" evidence="10">
    <location>
        <begin position="344"/>
        <end position="579"/>
    </location>
</feature>
<dbReference type="GO" id="GO:0005886">
    <property type="term" value="C:plasma membrane"/>
    <property type="evidence" value="ECO:0007669"/>
    <property type="project" value="UniProtKB-SubCell"/>
</dbReference>
<feature type="transmembrane region" description="Helical" evidence="9">
    <location>
        <begin position="170"/>
        <end position="189"/>
    </location>
</feature>
<dbReference type="SUPFAM" id="SSF90123">
    <property type="entry name" value="ABC transporter transmembrane region"/>
    <property type="match status" value="1"/>
</dbReference>
<dbReference type="EMBL" id="LAYJ01000047">
    <property type="protein sequence ID" value="KKI51996.1"/>
    <property type="molecule type" value="Genomic_DNA"/>
</dbReference>
<dbReference type="PROSITE" id="PS00211">
    <property type="entry name" value="ABC_TRANSPORTER_1"/>
    <property type="match status" value="1"/>
</dbReference>
<sequence length="586" mass="64210">MSFLRPKFRKEGNFMWKIIKRLPPLKTLGAILFLFVQIGCSLYLPYVTAEIVNNGVASGDTGLIWSKGTFMVVLSIISLVGALFNTLLFSQISYKLGEELRSDVYRKALKFSRCEFDKLGASSLITRNTNDVTQVQTLVEMGLKFLLLAPIQLVGGIVMTWLLSPAMATVFIAAIPILLIAYFVIYRFASPLYAKMQSLLDKLNLYFKEGLTGVKVIRAFSKEKYEMKKYEAVNKEYADASIKAGTIMGFFIPILTMLISFATLFIVWIGGQGASQGTMEVGSIIGAISYGAQILTGFAMLTQVILSIPRGQTSAKRINEVLDMPITINDPDTECNTADRNISLTFDDVDFRYLGSEQKTLSGISFTVHGGQTLALIGSTGDGKSSLVSLISRMYDVEKGHVRLNGADVRELSQKTLHDKVSFVPQTSTLFFGTIRSNMLVGKPDATDGEIWKALDMAQATEFVRAMDKGLDSTVEKAGGNFSGGQKQRLCIARALLKDADVYVFDDSFSALDFKTDAAVRLSMKEKVKNAVTVIVAQRVCTVQNADQIAVLDGGALAGLGTHEELMADNPVYQQVVDSQTYKEAA</sequence>
<dbReference type="CDD" id="cd18548">
    <property type="entry name" value="ABC_6TM_Tm287_like"/>
    <property type="match status" value="1"/>
</dbReference>
<dbReference type="PROSITE" id="PS50893">
    <property type="entry name" value="ABC_TRANSPORTER_2"/>
    <property type="match status" value="1"/>
</dbReference>
<feature type="transmembrane region" description="Helical" evidence="9">
    <location>
        <begin position="250"/>
        <end position="271"/>
    </location>
</feature>